<evidence type="ECO:0000256" key="1">
    <source>
        <dbReference type="SAM" id="MobiDB-lite"/>
    </source>
</evidence>
<dbReference type="EMBL" id="CP032683">
    <property type="protein sequence ID" value="AYK14385.1"/>
    <property type="molecule type" value="Genomic_DNA"/>
</dbReference>
<reference evidence="2 3" key="1">
    <citation type="journal article" date="2016" name="Int. J. Syst. Evol. Microbiol.">
        <title>Methanosarcina flavescens sp. nov., a methanogenic archaeon isolated from a full-scale anaerobic digester.</title>
        <authorList>
            <person name="Kern T."/>
            <person name="Fischer M.A."/>
            <person name="Deppenmeier U."/>
            <person name="Schmitz R.A."/>
            <person name="Rother M."/>
        </authorList>
    </citation>
    <scope>NUCLEOTIDE SEQUENCE [LARGE SCALE GENOMIC DNA]</scope>
    <source>
        <strain evidence="2 3">E03.2</strain>
    </source>
</reference>
<feature type="region of interest" description="Disordered" evidence="1">
    <location>
        <begin position="18"/>
        <end position="56"/>
    </location>
</feature>
<name>A0A660HQ33_9EURY</name>
<dbReference type="AlphaFoldDB" id="A0A660HQ33"/>
<evidence type="ECO:0000313" key="3">
    <source>
        <dbReference type="Proteomes" id="UP000053087"/>
    </source>
</evidence>
<dbReference type="Proteomes" id="UP000053087">
    <property type="component" value="Chromosome"/>
</dbReference>
<organism evidence="2 3">
    <name type="scientific">Methanosarcina flavescens</name>
    <dbReference type="NCBI Taxonomy" id="1715806"/>
    <lineage>
        <taxon>Archaea</taxon>
        <taxon>Methanobacteriati</taxon>
        <taxon>Methanobacteriota</taxon>
        <taxon>Stenosarchaea group</taxon>
        <taxon>Methanomicrobia</taxon>
        <taxon>Methanosarcinales</taxon>
        <taxon>Methanosarcinaceae</taxon>
        <taxon>Methanosarcina</taxon>
    </lineage>
</organism>
<proteinExistence type="predicted"/>
<protein>
    <submittedName>
        <fullName evidence="2">Uncharacterized protein</fullName>
    </submittedName>
</protein>
<feature type="compositionally biased region" description="Basic residues" evidence="1">
    <location>
        <begin position="18"/>
        <end position="30"/>
    </location>
</feature>
<dbReference type="KEGG" id="mfz:AOB57_003520"/>
<gene>
    <name evidence="2" type="ORF">AOB57_003520</name>
</gene>
<sequence length="66" mass="7312">MKELIIMSSSNFLGNISKHSRGIKRGKASPKKGIGNLKNNSSIKLKRKGKNRYEPGGLHVTEELSF</sequence>
<keyword evidence="3" id="KW-1185">Reference proteome</keyword>
<evidence type="ECO:0000313" key="2">
    <source>
        <dbReference type="EMBL" id="AYK14385.1"/>
    </source>
</evidence>
<accession>A0A660HQ33</accession>